<dbReference type="GeneID" id="97609746"/>
<dbReference type="EMBL" id="QGMZ01000010">
    <property type="protein sequence ID" value="PWR75359.1"/>
    <property type="molecule type" value="Genomic_DNA"/>
</dbReference>
<dbReference type="Proteomes" id="UP000245934">
    <property type="component" value="Unassembled WGS sequence"/>
</dbReference>
<protein>
    <submittedName>
        <fullName evidence="1">Uncharacterized protein</fullName>
    </submittedName>
</protein>
<name>A0A2V2N6A3_9EURY</name>
<keyword evidence="2" id="KW-1185">Reference proteome</keyword>
<sequence length="160" mass="18364">MTNQTKTNQNTVRSKTAGYAYTTENCAVHITAQVAGEERHYIIPAQEFDRFVTGHNVTGINRDELNAGNGEEAYTTARCIWECGVAYLYDTLNDPNREYRVRFPVEGLADLFSFTRTIAFLSGREQIRYSSHRVEEEIGRQIRRETFEGYVYPYKNAAEA</sequence>
<evidence type="ECO:0000313" key="1">
    <source>
        <dbReference type="EMBL" id="PWR75359.1"/>
    </source>
</evidence>
<organism evidence="1 2">
    <name type="scientific">Methanospirillum stamsii</name>
    <dbReference type="NCBI Taxonomy" id="1277351"/>
    <lineage>
        <taxon>Archaea</taxon>
        <taxon>Methanobacteriati</taxon>
        <taxon>Methanobacteriota</taxon>
        <taxon>Stenosarchaea group</taxon>
        <taxon>Methanomicrobia</taxon>
        <taxon>Methanomicrobiales</taxon>
        <taxon>Methanospirillaceae</taxon>
        <taxon>Methanospirillum</taxon>
    </lineage>
</organism>
<dbReference type="RefSeq" id="WP_109939878.1">
    <property type="nucleotide sequence ID" value="NZ_CP176366.1"/>
</dbReference>
<reference evidence="1 2" key="1">
    <citation type="submission" date="2018-05" db="EMBL/GenBank/DDBJ databases">
        <title>Draft genome of Methanospirillum stamsii Pt1.</title>
        <authorList>
            <person name="Dueholm M.S."/>
            <person name="Nielsen P.H."/>
            <person name="Bakmann L.F."/>
            <person name="Otzen D.E."/>
        </authorList>
    </citation>
    <scope>NUCLEOTIDE SEQUENCE [LARGE SCALE GENOMIC DNA]</scope>
    <source>
        <strain evidence="1 2">Pt1</strain>
    </source>
</reference>
<evidence type="ECO:0000313" key="2">
    <source>
        <dbReference type="Proteomes" id="UP000245934"/>
    </source>
</evidence>
<dbReference type="AlphaFoldDB" id="A0A2V2N6A3"/>
<proteinExistence type="predicted"/>
<comment type="caution">
    <text evidence="1">The sequence shown here is derived from an EMBL/GenBank/DDBJ whole genome shotgun (WGS) entry which is preliminary data.</text>
</comment>
<gene>
    <name evidence="1" type="ORF">DLD82_04280</name>
</gene>
<accession>A0A2V2N6A3</accession>